<proteinExistence type="predicted"/>
<protein>
    <submittedName>
        <fullName evidence="1">Uncharacterized protein</fullName>
    </submittedName>
</protein>
<keyword evidence="2" id="KW-1185">Reference proteome</keyword>
<reference evidence="1" key="1">
    <citation type="submission" date="2017-04" db="EMBL/GenBank/DDBJ databases">
        <title>Genome deletions in a multicellular cyanobacterial endosymbiont for morphological adaptation in marine diatoms.</title>
        <authorList>
            <person name="Wang Y."/>
            <person name="Gao H."/>
            <person name="Li R."/>
            <person name="Xu X."/>
        </authorList>
    </citation>
    <scope>NUCLEOTIDE SEQUENCE</scope>
    <source>
        <strain evidence="1">FACHB 800</strain>
    </source>
</reference>
<name>A0A975Y6V9_9NOST</name>
<dbReference type="AlphaFoldDB" id="A0A975Y6V9"/>
<dbReference type="Proteomes" id="UP000683511">
    <property type="component" value="Chromosome"/>
</dbReference>
<accession>A0A975Y6V9</accession>
<dbReference type="KEGG" id="rsin:B6N60_04397"/>
<sequence>MSDLKHQPTANSHSIYISHQSHQLLENQYLQQMENIVRRRLRKDLSSLW</sequence>
<evidence type="ECO:0000313" key="2">
    <source>
        <dbReference type="Proteomes" id="UP000683511"/>
    </source>
</evidence>
<organism evidence="1 2">
    <name type="scientific">Richelia sinica FACHB-800</name>
    <dbReference type="NCBI Taxonomy" id="1357546"/>
    <lineage>
        <taxon>Bacteria</taxon>
        <taxon>Bacillati</taxon>
        <taxon>Cyanobacteriota</taxon>
        <taxon>Cyanophyceae</taxon>
        <taxon>Nostocales</taxon>
        <taxon>Nostocaceae</taxon>
        <taxon>Richelia</taxon>
    </lineage>
</organism>
<gene>
    <name evidence="1" type="ORF">B6N60_04397</name>
</gene>
<evidence type="ECO:0000313" key="1">
    <source>
        <dbReference type="EMBL" id="QXE25677.1"/>
    </source>
</evidence>
<dbReference type="EMBL" id="CP021056">
    <property type="protein sequence ID" value="QXE25677.1"/>
    <property type="molecule type" value="Genomic_DNA"/>
</dbReference>